<evidence type="ECO:0000256" key="4">
    <source>
        <dbReference type="ARBA" id="ARBA00022989"/>
    </source>
</evidence>
<evidence type="ECO:0000313" key="7">
    <source>
        <dbReference type="EMBL" id="PSR34507.1"/>
    </source>
</evidence>
<reference evidence="7 8" key="1">
    <citation type="journal article" date="2014" name="BMC Genomics">
        <title>Comparison of environmental and isolate Sulfobacillus genomes reveals diverse carbon, sulfur, nitrogen, and hydrogen metabolisms.</title>
        <authorList>
            <person name="Justice N.B."/>
            <person name="Norman A."/>
            <person name="Brown C.T."/>
            <person name="Singh A."/>
            <person name="Thomas B.C."/>
            <person name="Banfield J.F."/>
        </authorList>
    </citation>
    <scope>NUCLEOTIDE SEQUENCE [LARGE SCALE GENOMIC DNA]</scope>
    <source>
        <strain evidence="7">AMDSBA4</strain>
    </source>
</reference>
<feature type="transmembrane region" description="Helical" evidence="6">
    <location>
        <begin position="98"/>
        <end position="120"/>
    </location>
</feature>
<dbReference type="InterPro" id="IPR011701">
    <property type="entry name" value="MFS"/>
</dbReference>
<dbReference type="GO" id="GO:0005886">
    <property type="term" value="C:plasma membrane"/>
    <property type="evidence" value="ECO:0007669"/>
    <property type="project" value="UniProtKB-SubCell"/>
</dbReference>
<dbReference type="CDD" id="cd06174">
    <property type="entry name" value="MFS"/>
    <property type="match status" value="1"/>
</dbReference>
<dbReference type="PANTHER" id="PTHR43124">
    <property type="entry name" value="PURINE EFFLUX PUMP PBUE"/>
    <property type="match status" value="1"/>
</dbReference>
<dbReference type="InterPro" id="IPR050189">
    <property type="entry name" value="MFS_Efflux_Transporters"/>
</dbReference>
<feature type="transmembrane region" description="Helical" evidence="6">
    <location>
        <begin position="357"/>
        <end position="376"/>
    </location>
</feature>
<keyword evidence="5 6" id="KW-0472">Membrane</keyword>
<dbReference type="Pfam" id="PF07690">
    <property type="entry name" value="MFS_1"/>
    <property type="match status" value="1"/>
</dbReference>
<dbReference type="PANTHER" id="PTHR43124:SF3">
    <property type="entry name" value="CHLORAMPHENICOL EFFLUX PUMP RV0191"/>
    <property type="match status" value="1"/>
</dbReference>
<keyword evidence="3 6" id="KW-0812">Transmembrane</keyword>
<evidence type="ECO:0000256" key="6">
    <source>
        <dbReference type="SAM" id="Phobius"/>
    </source>
</evidence>
<name>A0A2T2XJ76_9FIRM</name>
<feature type="transmembrane region" description="Helical" evidence="6">
    <location>
        <begin position="195"/>
        <end position="216"/>
    </location>
</feature>
<keyword evidence="4 6" id="KW-1133">Transmembrane helix</keyword>
<feature type="transmembrane region" description="Helical" evidence="6">
    <location>
        <begin position="73"/>
        <end position="92"/>
    </location>
</feature>
<feature type="transmembrane region" description="Helical" evidence="6">
    <location>
        <begin position="132"/>
        <end position="150"/>
    </location>
</feature>
<feature type="transmembrane region" description="Helical" evidence="6">
    <location>
        <begin position="40"/>
        <end position="66"/>
    </location>
</feature>
<comment type="caution">
    <text evidence="7">The sequence shown here is derived from an EMBL/GenBank/DDBJ whole genome shotgun (WGS) entry which is preliminary data.</text>
</comment>
<dbReference type="SUPFAM" id="SSF103473">
    <property type="entry name" value="MFS general substrate transporter"/>
    <property type="match status" value="1"/>
</dbReference>
<feature type="transmembrane region" description="Helical" evidence="6">
    <location>
        <begin position="327"/>
        <end position="351"/>
    </location>
</feature>
<proteinExistence type="predicted"/>
<accession>A0A2T2XJ76</accession>
<dbReference type="GO" id="GO:0022857">
    <property type="term" value="F:transmembrane transporter activity"/>
    <property type="evidence" value="ECO:0007669"/>
    <property type="project" value="InterPro"/>
</dbReference>
<protein>
    <submittedName>
        <fullName evidence="7">MFS transporter</fullName>
    </submittedName>
</protein>
<evidence type="ECO:0000256" key="3">
    <source>
        <dbReference type="ARBA" id="ARBA00022692"/>
    </source>
</evidence>
<dbReference type="AlphaFoldDB" id="A0A2T2XJ76"/>
<feature type="transmembrane region" description="Helical" evidence="6">
    <location>
        <begin position="228"/>
        <end position="254"/>
    </location>
</feature>
<evidence type="ECO:0000256" key="1">
    <source>
        <dbReference type="ARBA" id="ARBA00004651"/>
    </source>
</evidence>
<dbReference type="Proteomes" id="UP000242972">
    <property type="component" value="Unassembled WGS sequence"/>
</dbReference>
<feature type="transmembrane region" description="Helical" evidence="6">
    <location>
        <begin position="12"/>
        <end position="34"/>
    </location>
</feature>
<organism evidence="7 8">
    <name type="scientific">Sulfobacillus benefaciens</name>
    <dbReference type="NCBI Taxonomy" id="453960"/>
    <lineage>
        <taxon>Bacteria</taxon>
        <taxon>Bacillati</taxon>
        <taxon>Bacillota</taxon>
        <taxon>Clostridia</taxon>
        <taxon>Eubacteriales</taxon>
        <taxon>Clostridiales Family XVII. Incertae Sedis</taxon>
        <taxon>Sulfobacillus</taxon>
    </lineage>
</organism>
<gene>
    <name evidence="7" type="ORF">C7B46_05065</name>
</gene>
<keyword evidence="2" id="KW-1003">Cell membrane</keyword>
<evidence type="ECO:0000313" key="8">
    <source>
        <dbReference type="Proteomes" id="UP000242972"/>
    </source>
</evidence>
<evidence type="ECO:0000256" key="2">
    <source>
        <dbReference type="ARBA" id="ARBA00022475"/>
    </source>
</evidence>
<feature type="transmembrane region" description="Helical" evidence="6">
    <location>
        <begin position="266"/>
        <end position="284"/>
    </location>
</feature>
<dbReference type="InterPro" id="IPR036259">
    <property type="entry name" value="MFS_trans_sf"/>
</dbReference>
<sequence length="389" mass="40506">MSNSNGRILWPYAFFALTLGWGWFVLAPLVPYLIGTLHVSLALILLLISLYGYAMIVGALPAGYWVAKSGPRAALYVSVLLTIVGLAVRALAPNFTVALIGQIAAALAYPLLIAPIGSVLRLGGVRQLKLGTGLVIGMLFLGMAAGSFLGPDMSPVTALWMAVALNVVIGLWLMSQLRAVSGPSTPSLGKTRLVVSWWWVIGFVVASISVMFGSVSTSALLHLHVSNAAALGGLLSGLTFLGSAFGAMLFGWMGENPSRIRSLPRLLGVLTVVFLFLSGLLLTGTLSPSTAGLDSAFFLFGLFSNGWYTLALEASAEQARTRQNAGIATAGFSMASNIGVAIIPVVVGPLVVTASSVWMGIIVVMGLFAATIPFLVSAHGGSRGRQQSA</sequence>
<dbReference type="EMBL" id="PXYW01000008">
    <property type="protein sequence ID" value="PSR34507.1"/>
    <property type="molecule type" value="Genomic_DNA"/>
</dbReference>
<comment type="subcellular location">
    <subcellularLocation>
        <location evidence="1">Cell membrane</location>
        <topology evidence="1">Multi-pass membrane protein</topology>
    </subcellularLocation>
</comment>
<evidence type="ECO:0000256" key="5">
    <source>
        <dbReference type="ARBA" id="ARBA00023136"/>
    </source>
</evidence>
<feature type="transmembrane region" description="Helical" evidence="6">
    <location>
        <begin position="296"/>
        <end position="315"/>
    </location>
</feature>
<feature type="transmembrane region" description="Helical" evidence="6">
    <location>
        <begin position="156"/>
        <end position="174"/>
    </location>
</feature>
<dbReference type="Gene3D" id="1.20.1250.20">
    <property type="entry name" value="MFS general substrate transporter like domains"/>
    <property type="match status" value="1"/>
</dbReference>